<feature type="domain" description="Histidine kinase" evidence="16">
    <location>
        <begin position="448"/>
        <end position="670"/>
    </location>
</feature>
<evidence type="ECO:0000256" key="6">
    <source>
        <dbReference type="ARBA" id="ARBA00022679"/>
    </source>
</evidence>
<keyword evidence="6" id="KW-0808">Transferase</keyword>
<dbReference type="InterPro" id="IPR036097">
    <property type="entry name" value="HisK_dim/P_sf"/>
</dbReference>
<name>C6WJU5_ACTMD</name>
<organism evidence="18 19">
    <name type="scientific">Actinosynnema mirum (strain ATCC 29888 / DSM 43827 / JCM 3225 / NBRC 14064 / NCIMB 13271 / NRRL B-12336 / IMRU 3971 / 101)</name>
    <dbReference type="NCBI Taxonomy" id="446462"/>
    <lineage>
        <taxon>Bacteria</taxon>
        <taxon>Bacillati</taxon>
        <taxon>Actinomycetota</taxon>
        <taxon>Actinomycetes</taxon>
        <taxon>Pseudonocardiales</taxon>
        <taxon>Pseudonocardiaceae</taxon>
        <taxon>Actinosynnema</taxon>
    </lineage>
</organism>
<keyword evidence="10" id="KW-0067">ATP-binding</keyword>
<dbReference type="SMART" id="SM00388">
    <property type="entry name" value="HisKA"/>
    <property type="match status" value="1"/>
</dbReference>
<dbReference type="Pfam" id="PF13188">
    <property type="entry name" value="PAS_8"/>
    <property type="match status" value="1"/>
</dbReference>
<evidence type="ECO:0000256" key="8">
    <source>
        <dbReference type="ARBA" id="ARBA00022741"/>
    </source>
</evidence>
<dbReference type="InterPro" id="IPR036890">
    <property type="entry name" value="HATPase_C_sf"/>
</dbReference>
<evidence type="ECO:0000256" key="7">
    <source>
        <dbReference type="ARBA" id="ARBA00022692"/>
    </source>
</evidence>
<keyword evidence="8" id="KW-0547">Nucleotide-binding</keyword>
<dbReference type="InterPro" id="IPR003661">
    <property type="entry name" value="HisK_dim/P_dom"/>
</dbReference>
<dbReference type="InterPro" id="IPR003594">
    <property type="entry name" value="HATPase_dom"/>
</dbReference>
<feature type="transmembrane region" description="Helical" evidence="15">
    <location>
        <begin position="130"/>
        <end position="152"/>
    </location>
</feature>
<dbReference type="PROSITE" id="PS50112">
    <property type="entry name" value="PAS"/>
    <property type="match status" value="1"/>
</dbReference>
<dbReference type="GO" id="GO:0030295">
    <property type="term" value="F:protein kinase activator activity"/>
    <property type="evidence" value="ECO:0007669"/>
    <property type="project" value="TreeGrafter"/>
</dbReference>
<feature type="transmembrane region" description="Helical" evidence="15">
    <location>
        <begin position="284"/>
        <end position="303"/>
    </location>
</feature>
<evidence type="ECO:0000256" key="15">
    <source>
        <dbReference type="SAM" id="Phobius"/>
    </source>
</evidence>
<dbReference type="InterPro" id="IPR000014">
    <property type="entry name" value="PAS"/>
</dbReference>
<evidence type="ECO:0000256" key="3">
    <source>
        <dbReference type="ARBA" id="ARBA00004236"/>
    </source>
</evidence>
<evidence type="ECO:0000259" key="17">
    <source>
        <dbReference type="PROSITE" id="PS50112"/>
    </source>
</evidence>
<dbReference type="InterPro" id="IPR004358">
    <property type="entry name" value="Sig_transdc_His_kin-like_C"/>
</dbReference>
<feature type="domain" description="PAS" evidence="17">
    <location>
        <begin position="325"/>
        <end position="361"/>
    </location>
</feature>
<dbReference type="GO" id="GO:0005524">
    <property type="term" value="F:ATP binding"/>
    <property type="evidence" value="ECO:0007669"/>
    <property type="project" value="UniProtKB-KW"/>
</dbReference>
<evidence type="ECO:0000256" key="4">
    <source>
        <dbReference type="ARBA" id="ARBA00012438"/>
    </source>
</evidence>
<dbReference type="Proteomes" id="UP000002213">
    <property type="component" value="Chromosome"/>
</dbReference>
<evidence type="ECO:0000259" key="16">
    <source>
        <dbReference type="PROSITE" id="PS50109"/>
    </source>
</evidence>
<evidence type="ECO:0000256" key="5">
    <source>
        <dbReference type="ARBA" id="ARBA00022553"/>
    </source>
</evidence>
<comment type="subcellular location">
    <subcellularLocation>
        <location evidence="3">Cell membrane</location>
    </subcellularLocation>
    <subcellularLocation>
        <location evidence="2">Membrane</location>
        <topology evidence="2">Multi-pass membrane protein</topology>
    </subcellularLocation>
</comment>
<sequence>MIPVVHEDQLRPGSPLRRAALFAALYAAASALGGLVVADGAVLNQVWPASGVLAVWFCLQRGCARRWVDLAALTAVTLAFAIPTAGFPIALVCLITTAAQGELFARLLARLRPDLWGAGGTRPFGRTSDLGALLTAAVASTTAGAVLCVLGVQLAGGHPAWSEALVWTARNTASILLVGTAGLCVSRARAANRATPRRLRLNTAGLLEGAAVVLGSATAYLIAFVYNQGLPLAFPLLLVTVWAALRMPTTFVALHDLALGGAAVLFTLHGHGPFASITSPVTRVLVVQVFILMVAVVGLTLALGRDERAALLAELAKGRRDASNQADLLAAIIDSMADALVVVDREGTPRLRNPAARRLLGDDPAAVTLTRPDGTPVANTDLPHAVALSGRRQSHGEDLLLHTTSTPETRIAHITATALPGNEAAVVLFHDVTAERRHRDELANFAGSVAHDLLTPLTTAHGWTDLTASLIEDHPTHPAAPELTDAIDRVARANTRMSTLITDLLAYTTARDATVNPVTIDLGALVAEVAAARADAATATGAPPPSFHISDLLPVRADPVLLRQLIDNLLGNAIKYTAEGVPPRITIDSHADRAGAVHVDVVDNGIGIPPGQHGAIFDNFHRAHRASGRLGTGLGLAICKRIVERHGGEITAQDNPGGGSRFSFTLPAVS</sequence>
<feature type="transmembrane region" description="Helical" evidence="15">
    <location>
        <begin position="19"/>
        <end position="36"/>
    </location>
</feature>
<keyword evidence="9 18" id="KW-0418">Kinase</keyword>
<dbReference type="HOGENOM" id="CLU_410347_0_0_11"/>
<dbReference type="Gene3D" id="1.10.287.130">
    <property type="match status" value="1"/>
</dbReference>
<dbReference type="GO" id="GO:0000156">
    <property type="term" value="F:phosphorelay response regulator activity"/>
    <property type="evidence" value="ECO:0007669"/>
    <property type="project" value="TreeGrafter"/>
</dbReference>
<dbReference type="Gene3D" id="3.30.565.10">
    <property type="entry name" value="Histidine kinase-like ATPase, C-terminal domain"/>
    <property type="match status" value="1"/>
</dbReference>
<dbReference type="SUPFAM" id="SSF55874">
    <property type="entry name" value="ATPase domain of HSP90 chaperone/DNA topoisomerase II/histidine kinase"/>
    <property type="match status" value="1"/>
</dbReference>
<dbReference type="PROSITE" id="PS50109">
    <property type="entry name" value="HIS_KIN"/>
    <property type="match status" value="1"/>
</dbReference>
<dbReference type="SMART" id="SM00387">
    <property type="entry name" value="HATPase_c"/>
    <property type="match status" value="1"/>
</dbReference>
<evidence type="ECO:0000256" key="10">
    <source>
        <dbReference type="ARBA" id="ARBA00022840"/>
    </source>
</evidence>
<proteinExistence type="predicted"/>
<keyword evidence="12" id="KW-0902">Two-component regulatory system</keyword>
<keyword evidence="19" id="KW-1185">Reference proteome</keyword>
<dbReference type="GO" id="GO:0005886">
    <property type="term" value="C:plasma membrane"/>
    <property type="evidence" value="ECO:0007669"/>
    <property type="project" value="UniProtKB-SubCell"/>
</dbReference>
<evidence type="ECO:0000256" key="13">
    <source>
        <dbReference type="ARBA" id="ARBA00023136"/>
    </source>
</evidence>
<reference evidence="18 19" key="1">
    <citation type="journal article" date="2009" name="Stand. Genomic Sci.">
        <title>Complete genome sequence of Actinosynnema mirum type strain (101).</title>
        <authorList>
            <person name="Land M."/>
            <person name="Lapidus A."/>
            <person name="Mayilraj S."/>
            <person name="Chen F."/>
            <person name="Copeland A."/>
            <person name="Del Rio T.G."/>
            <person name="Nolan M."/>
            <person name="Lucas S."/>
            <person name="Tice H."/>
            <person name="Cheng J.F."/>
            <person name="Chertkov O."/>
            <person name="Bruce D."/>
            <person name="Goodwin L."/>
            <person name="Pitluck S."/>
            <person name="Rohde M."/>
            <person name="Goker M."/>
            <person name="Pati A."/>
            <person name="Ivanova N."/>
            <person name="Mavromatis K."/>
            <person name="Chen A."/>
            <person name="Palaniappan K."/>
            <person name="Hauser L."/>
            <person name="Chang Y.J."/>
            <person name="Jeffries C.C."/>
            <person name="Brettin T."/>
            <person name="Detter J.C."/>
            <person name="Han C."/>
            <person name="Chain P."/>
            <person name="Tindall B.J."/>
            <person name="Bristow J."/>
            <person name="Eisen J.A."/>
            <person name="Markowitz V."/>
            <person name="Hugenholtz P."/>
            <person name="Kyrpides N.C."/>
            <person name="Klenk H.P."/>
        </authorList>
    </citation>
    <scope>NUCLEOTIDE SEQUENCE [LARGE SCALE GENOMIC DNA]</scope>
    <source>
        <strain evidence="19">ATCC 29888 / DSM 43827 / JCM 3225 / NBRC 14064 / NCIMB 13271 / NRRL B-12336 / IMRU 3971 / 101</strain>
    </source>
</reference>
<evidence type="ECO:0000256" key="2">
    <source>
        <dbReference type="ARBA" id="ARBA00004141"/>
    </source>
</evidence>
<dbReference type="EC" id="2.7.13.3" evidence="4"/>
<evidence type="ECO:0000256" key="1">
    <source>
        <dbReference type="ARBA" id="ARBA00000085"/>
    </source>
</evidence>
<dbReference type="eggNOG" id="COG2205">
    <property type="taxonomic scope" value="Bacteria"/>
</dbReference>
<keyword evidence="7 15" id="KW-0812">Transmembrane</keyword>
<feature type="transmembrane region" description="Helical" evidence="15">
    <location>
        <begin position="206"/>
        <end position="223"/>
    </location>
</feature>
<feature type="transmembrane region" description="Helical" evidence="15">
    <location>
        <begin position="252"/>
        <end position="272"/>
    </location>
</feature>
<dbReference type="Gene3D" id="3.30.450.20">
    <property type="entry name" value="PAS domain"/>
    <property type="match status" value="1"/>
</dbReference>
<evidence type="ECO:0000256" key="11">
    <source>
        <dbReference type="ARBA" id="ARBA00022989"/>
    </source>
</evidence>
<evidence type="ECO:0000313" key="19">
    <source>
        <dbReference type="Proteomes" id="UP000002213"/>
    </source>
</evidence>
<evidence type="ECO:0000256" key="9">
    <source>
        <dbReference type="ARBA" id="ARBA00022777"/>
    </source>
</evidence>
<dbReference type="STRING" id="446462.Amir_2380"/>
<dbReference type="AlphaFoldDB" id="C6WJU5"/>
<dbReference type="InterPro" id="IPR005467">
    <property type="entry name" value="His_kinase_dom"/>
</dbReference>
<dbReference type="Pfam" id="PF02518">
    <property type="entry name" value="HATPase_c"/>
    <property type="match status" value="1"/>
</dbReference>
<protein>
    <recommendedName>
        <fullName evidence="14">Sensor-like histidine kinase SenX3</fullName>
        <ecNumber evidence="4">2.7.13.3</ecNumber>
    </recommendedName>
</protein>
<dbReference type="EMBL" id="CP001630">
    <property type="protein sequence ID" value="ACU36320.1"/>
    <property type="molecule type" value="Genomic_DNA"/>
</dbReference>
<dbReference type="CDD" id="cd00082">
    <property type="entry name" value="HisKA"/>
    <property type="match status" value="1"/>
</dbReference>
<dbReference type="PANTHER" id="PTHR42878:SF7">
    <property type="entry name" value="SENSOR HISTIDINE KINASE GLRK"/>
    <property type="match status" value="1"/>
</dbReference>
<dbReference type="InterPro" id="IPR035965">
    <property type="entry name" value="PAS-like_dom_sf"/>
</dbReference>
<dbReference type="FunFam" id="3.30.565.10:FF:000006">
    <property type="entry name" value="Sensor histidine kinase WalK"/>
    <property type="match status" value="1"/>
</dbReference>
<keyword evidence="11 15" id="KW-1133">Transmembrane helix</keyword>
<dbReference type="Pfam" id="PF00512">
    <property type="entry name" value="HisKA"/>
    <property type="match status" value="1"/>
</dbReference>
<evidence type="ECO:0000313" key="18">
    <source>
        <dbReference type="EMBL" id="ACU36320.1"/>
    </source>
</evidence>
<dbReference type="InterPro" id="IPR050351">
    <property type="entry name" value="BphY/WalK/GraS-like"/>
</dbReference>
<dbReference type="PRINTS" id="PR00344">
    <property type="entry name" value="BCTRLSENSOR"/>
</dbReference>
<feature type="transmembrane region" description="Helical" evidence="15">
    <location>
        <begin position="164"/>
        <end position="185"/>
    </location>
</feature>
<comment type="catalytic activity">
    <reaction evidence="1">
        <text>ATP + protein L-histidine = ADP + protein N-phospho-L-histidine.</text>
        <dbReference type="EC" id="2.7.13.3"/>
    </reaction>
</comment>
<gene>
    <name evidence="18" type="ordered locus">Amir_2380</name>
</gene>
<accession>C6WJU5</accession>
<dbReference type="GO" id="GO:0007234">
    <property type="term" value="P:osmosensory signaling via phosphorelay pathway"/>
    <property type="evidence" value="ECO:0007669"/>
    <property type="project" value="TreeGrafter"/>
</dbReference>
<dbReference type="SUPFAM" id="SSF55785">
    <property type="entry name" value="PYP-like sensor domain (PAS domain)"/>
    <property type="match status" value="1"/>
</dbReference>
<keyword evidence="13 15" id="KW-0472">Membrane</keyword>
<dbReference type="SUPFAM" id="SSF47384">
    <property type="entry name" value="Homodimeric domain of signal transducing histidine kinase"/>
    <property type="match status" value="1"/>
</dbReference>
<dbReference type="GO" id="GO:0000155">
    <property type="term" value="F:phosphorelay sensor kinase activity"/>
    <property type="evidence" value="ECO:0007669"/>
    <property type="project" value="InterPro"/>
</dbReference>
<dbReference type="PANTHER" id="PTHR42878">
    <property type="entry name" value="TWO-COMPONENT HISTIDINE KINASE"/>
    <property type="match status" value="1"/>
</dbReference>
<evidence type="ECO:0000256" key="14">
    <source>
        <dbReference type="ARBA" id="ARBA00039401"/>
    </source>
</evidence>
<evidence type="ECO:0000256" key="12">
    <source>
        <dbReference type="ARBA" id="ARBA00023012"/>
    </source>
</evidence>
<keyword evidence="5" id="KW-0597">Phosphoprotein</keyword>
<dbReference type="KEGG" id="ami:Amir_2380"/>